<dbReference type="EMBL" id="CWQY01000006">
    <property type="protein sequence ID" value="CSC39001.1"/>
    <property type="molecule type" value="Genomic_DNA"/>
</dbReference>
<name>A0A655YI18_VIBCL</name>
<accession>A0A655YI18</accession>
<dbReference type="AlphaFoldDB" id="A0A655YI18"/>
<evidence type="ECO:0000313" key="2">
    <source>
        <dbReference type="Proteomes" id="UP000041770"/>
    </source>
</evidence>
<organism evidence="1 2">
    <name type="scientific">Vibrio cholerae</name>
    <dbReference type="NCBI Taxonomy" id="666"/>
    <lineage>
        <taxon>Bacteria</taxon>
        <taxon>Pseudomonadati</taxon>
        <taxon>Pseudomonadota</taxon>
        <taxon>Gammaproteobacteria</taxon>
        <taxon>Vibrionales</taxon>
        <taxon>Vibrionaceae</taxon>
        <taxon>Vibrio</taxon>
    </lineage>
</organism>
<sequence>MSYTGLNSDFTTTKLHLADDSATVTPLVGRLIDTYATSQIDCSFARPRHFYCGGQ</sequence>
<proteinExistence type="predicted"/>
<protein>
    <submittedName>
        <fullName evidence="1">Uncharacterized protein</fullName>
    </submittedName>
</protein>
<gene>
    <name evidence="1" type="ORF">ERS013200_01295</name>
</gene>
<dbReference type="Proteomes" id="UP000041770">
    <property type="component" value="Unassembled WGS sequence"/>
</dbReference>
<evidence type="ECO:0000313" key="1">
    <source>
        <dbReference type="EMBL" id="CSC39001.1"/>
    </source>
</evidence>
<reference evidence="1 2" key="1">
    <citation type="submission" date="2015-07" db="EMBL/GenBank/DDBJ databases">
        <authorList>
            <consortium name="Pathogen Informatics"/>
        </authorList>
    </citation>
    <scope>NUCLEOTIDE SEQUENCE [LARGE SCALE GENOMIC DNA]</scope>
    <source>
        <strain evidence="1 2">A316</strain>
    </source>
</reference>